<sequence length="53" mass="6149">MILPLGSNSIIANDLCNAFMIKSLLDLDCFELLNHPMLITTFKLFALFSYYYR</sequence>
<proteinExistence type="predicted"/>
<name>A0ABN5CBW2_9GAMM</name>
<dbReference type="EMBL" id="CP011030">
    <property type="protein sequence ID" value="ATC92031.1"/>
    <property type="molecule type" value="Genomic_DNA"/>
</dbReference>
<evidence type="ECO:0000313" key="1">
    <source>
        <dbReference type="EMBL" id="ATC92031.1"/>
    </source>
</evidence>
<keyword evidence="2" id="KW-1185">Reference proteome</keyword>
<organism evidence="1 2">
    <name type="scientific">Pseudoalteromonas issachenkonii</name>
    <dbReference type="NCBI Taxonomy" id="152297"/>
    <lineage>
        <taxon>Bacteria</taxon>
        <taxon>Pseudomonadati</taxon>
        <taxon>Pseudomonadota</taxon>
        <taxon>Gammaproteobacteria</taxon>
        <taxon>Alteromonadales</taxon>
        <taxon>Pseudoalteromonadaceae</taxon>
        <taxon>Pseudoalteromonas</taxon>
    </lineage>
</organism>
<accession>A0ABN5CBW2</accession>
<evidence type="ECO:0000313" key="2">
    <source>
        <dbReference type="Proteomes" id="UP000217258"/>
    </source>
</evidence>
<reference evidence="1 2" key="1">
    <citation type="submission" date="2015-06" db="EMBL/GenBank/DDBJ databases">
        <authorList>
            <person name="Xie B.-B."/>
            <person name="Rong J.-C."/>
            <person name="Qin Q.-L."/>
            <person name="Zhang Y.-Z."/>
        </authorList>
    </citation>
    <scope>NUCLEOTIDE SEQUENCE [LARGE SCALE GENOMIC DNA]</scope>
    <source>
        <strain evidence="1 2">KMM 3549</strain>
    </source>
</reference>
<dbReference type="Proteomes" id="UP000217258">
    <property type="component" value="Chromosome I"/>
</dbReference>
<gene>
    <name evidence="1" type="ORF">PISS_a3351</name>
</gene>
<protein>
    <submittedName>
        <fullName evidence="1">Uncharacterized protein</fullName>
    </submittedName>
</protein>